<dbReference type="AlphaFoldDB" id="A0A266ND27"/>
<proteinExistence type="predicted"/>
<protein>
    <submittedName>
        <fullName evidence="1">Uncharacterized protein</fullName>
    </submittedName>
</protein>
<accession>A0A266ND27</accession>
<dbReference type="Proteomes" id="UP000215788">
    <property type="component" value="Unassembled WGS sequence"/>
</dbReference>
<reference evidence="1 2" key="1">
    <citation type="submission" date="2017-08" db="EMBL/GenBank/DDBJ databases">
        <title>Genomic and metabolic characterisation of spoilage-associated Pseudomonas species.</title>
        <authorList>
            <person name="Stanborough T."/>
            <person name="Fegan N."/>
            <person name="Powell S.M."/>
            <person name="Singh T."/>
            <person name="Tamplin M.L."/>
            <person name="Chandry P.S."/>
        </authorList>
    </citation>
    <scope>NUCLEOTIDE SEQUENCE [LARGE SCALE GENOMIC DNA]</scope>
    <source>
        <strain evidence="1 2">L1802</strain>
    </source>
</reference>
<comment type="caution">
    <text evidence="1">The sequence shown here is derived from an EMBL/GenBank/DDBJ whole genome shotgun (WGS) entry which is preliminary data.</text>
</comment>
<gene>
    <name evidence="1" type="ORF">CJF39_05905</name>
</gene>
<dbReference type="OrthoDB" id="7024060at2"/>
<name>A0A266ND27_9PSED</name>
<dbReference type="EMBL" id="NQKI01000006">
    <property type="protein sequence ID" value="OZY60414.1"/>
    <property type="molecule type" value="Genomic_DNA"/>
</dbReference>
<dbReference type="RefSeq" id="WP_048375922.1">
    <property type="nucleotide sequence ID" value="NZ_JAAQYC010000006.1"/>
</dbReference>
<sequence length="76" mass="8137">MTLDSIALWLGYGSMIVGAVLLITSMLFVGGCAFAAVANKSLRALIRIYDLKTLRATMRQLEAEGKVSMKTGVKNG</sequence>
<evidence type="ECO:0000313" key="1">
    <source>
        <dbReference type="EMBL" id="OZY60414.1"/>
    </source>
</evidence>
<organism evidence="1 2">
    <name type="scientific">Pseudomonas lundensis</name>
    <dbReference type="NCBI Taxonomy" id="86185"/>
    <lineage>
        <taxon>Bacteria</taxon>
        <taxon>Pseudomonadati</taxon>
        <taxon>Pseudomonadota</taxon>
        <taxon>Gammaproteobacteria</taxon>
        <taxon>Pseudomonadales</taxon>
        <taxon>Pseudomonadaceae</taxon>
        <taxon>Pseudomonas</taxon>
    </lineage>
</organism>
<evidence type="ECO:0000313" key="2">
    <source>
        <dbReference type="Proteomes" id="UP000215788"/>
    </source>
</evidence>